<dbReference type="PATRIC" id="fig|35806.4.peg.4193"/>
<evidence type="ECO:0000313" key="2">
    <source>
        <dbReference type="Proteomes" id="UP000064912"/>
    </source>
</evidence>
<dbReference type="InterPro" id="IPR019276">
    <property type="entry name" value="DUF2303"/>
</dbReference>
<dbReference type="EMBL" id="AP014800">
    <property type="protein sequence ID" value="BAQ71211.1"/>
    <property type="molecule type" value="Genomic_DNA"/>
</dbReference>
<dbReference type="KEGG" id="rsu:NHU_04089"/>
<dbReference type="Pfam" id="PF10065">
    <property type="entry name" value="DUF2303"/>
    <property type="match status" value="1"/>
</dbReference>
<name>A0A0D6B870_RHOSU</name>
<proteinExistence type="predicted"/>
<dbReference type="AlphaFoldDB" id="A0A0D6B870"/>
<dbReference type="Proteomes" id="UP000064912">
    <property type="component" value="Chromosome"/>
</dbReference>
<dbReference type="eggNOG" id="COG5532">
    <property type="taxonomic scope" value="Bacteria"/>
</dbReference>
<accession>A0A0D6B870</accession>
<evidence type="ECO:0000313" key="1">
    <source>
        <dbReference type="EMBL" id="BAQ71211.1"/>
    </source>
</evidence>
<gene>
    <name evidence="1" type="ORF">NHU_04089</name>
</gene>
<protein>
    <submittedName>
        <fullName evidence="1">PF10065 family protein</fullName>
    </submittedName>
</protein>
<organism evidence="1 2">
    <name type="scientific">Rhodovulum sulfidophilum</name>
    <name type="common">Rhodobacter sulfidophilus</name>
    <dbReference type="NCBI Taxonomy" id="35806"/>
    <lineage>
        <taxon>Bacteria</taxon>
        <taxon>Pseudomonadati</taxon>
        <taxon>Pseudomonadota</taxon>
        <taxon>Alphaproteobacteria</taxon>
        <taxon>Rhodobacterales</taxon>
        <taxon>Paracoccaceae</taxon>
        <taxon>Rhodovulum</taxon>
    </lineage>
</organism>
<reference evidence="1 2" key="1">
    <citation type="submission" date="2015-02" db="EMBL/GenBank/DDBJ databases">
        <title>Genome sequene of Rhodovulum sulfidophilum DSM 2351.</title>
        <authorList>
            <person name="Nagao N."/>
        </authorList>
    </citation>
    <scope>NUCLEOTIDE SEQUENCE [LARGE SCALE GENOMIC DNA]</scope>
    <source>
        <strain evidence="1 2">DSM 2351</strain>
    </source>
</reference>
<sequence>MADLTEIEALKHLAEAAAAVPNKIDGFEPFMAIPNGQHIESLDAYRENPARIRRSTTFRDVASLAAYLDRFADDHSLAFSDPDAATIKCVLDYHEGGEPAAIRPRWGEHVAAFRAIKSPQYEAWAAKHGQWIGQKAAGEFLEERAVDLAEPDPATLMDMVMQFDALRKVNFKQSQKLQNGTVQFIYTTEDEVRGAVAIPERVTLLVPVFEGMEPDRIPVRLKYRIDEARLTFSFEIHDKLQVERTAFERCEHALGAAHPIPQMRVA</sequence>